<dbReference type="Proteomes" id="UP000007431">
    <property type="component" value="Unassembled WGS sequence"/>
</dbReference>
<dbReference type="GO" id="GO:0016020">
    <property type="term" value="C:membrane"/>
    <property type="evidence" value="ECO:0007669"/>
    <property type="project" value="UniProtKB-SubCell"/>
</dbReference>
<dbReference type="PANTHER" id="PTHR23241:SF102">
    <property type="entry name" value="LD23009P"/>
    <property type="match status" value="1"/>
</dbReference>
<feature type="transmembrane region" description="Helical" evidence="5">
    <location>
        <begin position="158"/>
        <end position="182"/>
    </location>
</feature>
<feature type="transmembrane region" description="Helical" evidence="5">
    <location>
        <begin position="24"/>
        <end position="44"/>
    </location>
</feature>
<dbReference type="KEGG" id="scm:SCHCO_02610672"/>
<evidence type="ECO:0000313" key="7">
    <source>
        <dbReference type="EMBL" id="EFJ02535.1"/>
    </source>
</evidence>
<dbReference type="RefSeq" id="XP_003037437.1">
    <property type="nucleotide sequence ID" value="XM_003037391.1"/>
</dbReference>
<keyword evidence="2 5" id="KW-0812">Transmembrane</keyword>
<feature type="non-terminal residue" evidence="7">
    <location>
        <position position="188"/>
    </location>
</feature>
<name>D8PRS5_SCHCM</name>
<comment type="subcellular location">
    <subcellularLocation>
        <location evidence="1">Membrane</location>
    </subcellularLocation>
</comment>
<dbReference type="InterPro" id="IPR053009">
    <property type="entry name" value="Xanthocillin_Biosynth-Assoc"/>
</dbReference>
<dbReference type="GeneID" id="9585069"/>
<evidence type="ECO:0000256" key="3">
    <source>
        <dbReference type="ARBA" id="ARBA00022989"/>
    </source>
</evidence>
<keyword evidence="4 5" id="KW-0472">Membrane</keyword>
<dbReference type="OrthoDB" id="1641132at2759"/>
<evidence type="ECO:0000256" key="4">
    <source>
        <dbReference type="ARBA" id="ARBA00023136"/>
    </source>
</evidence>
<evidence type="ECO:0000256" key="1">
    <source>
        <dbReference type="ARBA" id="ARBA00004370"/>
    </source>
</evidence>
<evidence type="ECO:0000256" key="5">
    <source>
        <dbReference type="SAM" id="Phobius"/>
    </source>
</evidence>
<feature type="transmembrane region" description="Helical" evidence="5">
    <location>
        <begin position="65"/>
        <end position="84"/>
    </location>
</feature>
<dbReference type="InterPro" id="IPR025423">
    <property type="entry name" value="TMEM205-like"/>
</dbReference>
<dbReference type="InParanoid" id="D8PRS5"/>
<keyword evidence="8" id="KW-1185">Reference proteome</keyword>
<evidence type="ECO:0000313" key="8">
    <source>
        <dbReference type="Proteomes" id="UP000007431"/>
    </source>
</evidence>
<evidence type="ECO:0000256" key="2">
    <source>
        <dbReference type="ARBA" id="ARBA00022692"/>
    </source>
</evidence>
<dbReference type="VEuPathDB" id="FungiDB:SCHCODRAFT_02610672"/>
<accession>D8PRS5</accession>
<gene>
    <name evidence="7" type="ORF">SCHCODRAFT_104231</name>
</gene>
<dbReference type="AlphaFoldDB" id="D8PRS5"/>
<organism evidence="8">
    <name type="scientific">Schizophyllum commune (strain H4-8 / FGSC 9210)</name>
    <name type="common">Split gill fungus</name>
    <dbReference type="NCBI Taxonomy" id="578458"/>
    <lineage>
        <taxon>Eukaryota</taxon>
        <taxon>Fungi</taxon>
        <taxon>Dikarya</taxon>
        <taxon>Basidiomycota</taxon>
        <taxon>Agaricomycotina</taxon>
        <taxon>Agaricomycetes</taxon>
        <taxon>Agaricomycetidae</taxon>
        <taxon>Agaricales</taxon>
        <taxon>Schizophyllaceae</taxon>
        <taxon>Schizophyllum</taxon>
    </lineage>
</organism>
<dbReference type="HOGENOM" id="CLU_094297_0_0_1"/>
<dbReference type="eggNOG" id="KOG2886">
    <property type="taxonomic scope" value="Eukaryota"/>
</dbReference>
<dbReference type="OMA" id="PLTSKTM"/>
<dbReference type="PANTHER" id="PTHR23241">
    <property type="entry name" value="LATE EMBRYOGENESIS ABUNDANT PLANTS LEA-RELATED"/>
    <property type="match status" value="1"/>
</dbReference>
<dbReference type="Pfam" id="PF13664">
    <property type="entry name" value="DUF4149"/>
    <property type="match status" value="1"/>
</dbReference>
<feature type="domain" description="TMEM205-like" evidence="6">
    <location>
        <begin position="29"/>
        <end position="133"/>
    </location>
</feature>
<keyword evidence="3 5" id="KW-1133">Transmembrane helix</keyword>
<proteinExistence type="predicted"/>
<protein>
    <recommendedName>
        <fullName evidence="6">TMEM205-like domain-containing protein</fullName>
    </recommendedName>
</protein>
<reference evidence="7 8" key="1">
    <citation type="journal article" date="2010" name="Nat. Biotechnol.">
        <title>Genome sequence of the model mushroom Schizophyllum commune.</title>
        <authorList>
            <person name="Ohm R.A."/>
            <person name="de Jong J.F."/>
            <person name="Lugones L.G."/>
            <person name="Aerts A."/>
            <person name="Kothe E."/>
            <person name="Stajich J.E."/>
            <person name="de Vries R.P."/>
            <person name="Record E."/>
            <person name="Levasseur A."/>
            <person name="Baker S.E."/>
            <person name="Bartholomew K.A."/>
            <person name="Coutinho P.M."/>
            <person name="Erdmann S."/>
            <person name="Fowler T.J."/>
            <person name="Gathman A.C."/>
            <person name="Lombard V."/>
            <person name="Henrissat B."/>
            <person name="Knabe N."/>
            <person name="Kuees U."/>
            <person name="Lilly W.W."/>
            <person name="Lindquist E."/>
            <person name="Lucas S."/>
            <person name="Magnuson J.K."/>
            <person name="Piumi F."/>
            <person name="Raudaskoski M."/>
            <person name="Salamov A."/>
            <person name="Schmutz J."/>
            <person name="Schwarze F.W.M.R."/>
            <person name="vanKuyk P.A."/>
            <person name="Horton J.S."/>
            <person name="Grigoriev I.V."/>
            <person name="Woesten H.A.B."/>
        </authorList>
    </citation>
    <scope>NUCLEOTIDE SEQUENCE [LARGE SCALE GENOMIC DNA]</scope>
    <source>
        <strain evidence="8">H4-8 / FGSC 9210</strain>
    </source>
</reference>
<sequence length="188" mass="20576">MSALPLLDKPLSLDVLRGLGTTNGLYTVLFGWLFGMTIWQPFFGATIAHRALNKPSFATLQHKTWPVYFQLSTALSASCIYLLYRADPGVFNSLFALRAGGLLSVGSLLAVFVGQATNWLVLGPMTSRLLYERDTLEKGEKKGSETDEAVKALTKRFLWIHGVSSIANLFAFFAVVAHALYIGQAGPF</sequence>
<evidence type="ECO:0000259" key="6">
    <source>
        <dbReference type="Pfam" id="PF13664"/>
    </source>
</evidence>
<dbReference type="EMBL" id="GL377302">
    <property type="protein sequence ID" value="EFJ02535.1"/>
    <property type="molecule type" value="Genomic_DNA"/>
</dbReference>
<feature type="transmembrane region" description="Helical" evidence="5">
    <location>
        <begin position="96"/>
        <end position="121"/>
    </location>
</feature>